<dbReference type="Pfam" id="PF21180">
    <property type="entry name" value="TOP6A-Spo11_Toprim"/>
    <property type="match status" value="1"/>
</dbReference>
<comment type="subcellular location">
    <subcellularLocation>
        <location evidence="3">Nucleus</location>
    </subcellularLocation>
</comment>
<dbReference type="Proteomes" id="UP001473302">
    <property type="component" value="Unassembled WGS sequence"/>
</dbReference>
<comment type="catalytic activity">
    <reaction evidence="1">
        <text>ATP-dependent breakage, passage and rejoining of double-stranded DNA.</text>
        <dbReference type="EC" id="5.6.2.2"/>
    </reaction>
</comment>
<dbReference type="PRINTS" id="PR01551">
    <property type="entry name" value="SPO11HOMOLOG"/>
</dbReference>
<keyword evidence="10" id="KW-0413">Isomerase</keyword>
<comment type="cofactor">
    <cofactor evidence="2">
        <name>Mg(2+)</name>
        <dbReference type="ChEBI" id="CHEBI:18420"/>
    </cofactor>
</comment>
<dbReference type="CDD" id="cd00223">
    <property type="entry name" value="TOPRIM_TopoIIB_SPO"/>
    <property type="match status" value="1"/>
</dbReference>
<keyword evidence="9" id="KW-0238">DNA-binding</keyword>
<dbReference type="EC" id="5.6.2.2" evidence="5"/>
<dbReference type="InterPro" id="IPR002815">
    <property type="entry name" value="Spo11/TopoVI_A"/>
</dbReference>
<dbReference type="InterPro" id="IPR036078">
    <property type="entry name" value="Spo11/TopoVI_A_sf"/>
</dbReference>
<evidence type="ECO:0000256" key="2">
    <source>
        <dbReference type="ARBA" id="ARBA00001946"/>
    </source>
</evidence>
<dbReference type="InterPro" id="IPR013048">
    <property type="entry name" value="Meiotic_Spo11"/>
</dbReference>
<dbReference type="Pfam" id="PF04406">
    <property type="entry name" value="TP6A_N"/>
    <property type="match status" value="1"/>
</dbReference>
<protein>
    <recommendedName>
        <fullName evidence="5">DNA topoisomerase (ATP-hydrolyzing)</fullName>
        <ecNumber evidence="5">5.6.2.2</ecNumber>
    </recommendedName>
</protein>
<evidence type="ECO:0000256" key="1">
    <source>
        <dbReference type="ARBA" id="ARBA00000185"/>
    </source>
</evidence>
<comment type="caution">
    <text evidence="14">The sequence shown here is derived from an EMBL/GenBank/DDBJ whole genome shotgun (WGS) entry which is preliminary data.</text>
</comment>
<reference evidence="14 15" key="1">
    <citation type="submission" date="2024-04" db="EMBL/GenBank/DDBJ databases">
        <title>genome sequences of Mucor flavus KT1a and Helicostylum pulchrum KT1b strains isolated from the surface of a dry-aged beef.</title>
        <authorList>
            <person name="Toyotome T."/>
            <person name="Hosono M."/>
            <person name="Torimaru M."/>
            <person name="Fukuda K."/>
            <person name="Mikami N."/>
        </authorList>
    </citation>
    <scope>NUCLEOTIDE SEQUENCE [LARGE SCALE GENOMIC DNA]</scope>
    <source>
        <strain evidence="14 15">KT1a</strain>
    </source>
</reference>
<keyword evidence="7" id="KW-0460">Magnesium</keyword>
<keyword evidence="8" id="KW-0799">Topoisomerase</keyword>
<evidence type="ECO:0000256" key="7">
    <source>
        <dbReference type="ARBA" id="ARBA00022842"/>
    </source>
</evidence>
<evidence type="ECO:0000256" key="3">
    <source>
        <dbReference type="ARBA" id="ARBA00004123"/>
    </source>
</evidence>
<dbReference type="PANTHER" id="PTHR10848">
    <property type="entry name" value="MEIOTIC RECOMBINATION PROTEIN SPO11"/>
    <property type="match status" value="1"/>
</dbReference>
<evidence type="ECO:0000259" key="12">
    <source>
        <dbReference type="Pfam" id="PF04406"/>
    </source>
</evidence>
<gene>
    <name evidence="14" type="ORF">MFLAVUS_001148</name>
</gene>
<dbReference type="Gene3D" id="1.10.10.10">
    <property type="entry name" value="Winged helix-like DNA-binding domain superfamily/Winged helix DNA-binding domain"/>
    <property type="match status" value="1"/>
</dbReference>
<name>A0ABP9YLQ8_9FUNG</name>
<feature type="domain" description="Spo11/DNA topoisomerase VI subunit A N-terminal" evidence="12">
    <location>
        <begin position="78"/>
        <end position="120"/>
    </location>
</feature>
<proteinExistence type="inferred from homology"/>
<evidence type="ECO:0000313" key="14">
    <source>
        <dbReference type="EMBL" id="GAA5807769.1"/>
    </source>
</evidence>
<dbReference type="InterPro" id="IPR036388">
    <property type="entry name" value="WH-like_DNA-bd_sf"/>
</dbReference>
<keyword evidence="11" id="KW-0539">Nucleus</keyword>
<dbReference type="InterPro" id="IPR013049">
    <property type="entry name" value="Spo11/TopoVI_A_N"/>
</dbReference>
<evidence type="ECO:0000256" key="9">
    <source>
        <dbReference type="ARBA" id="ARBA00023125"/>
    </source>
</evidence>
<evidence type="ECO:0000256" key="10">
    <source>
        <dbReference type="ARBA" id="ARBA00023235"/>
    </source>
</evidence>
<feature type="domain" description="Topoisomerase 6 subunit A/Spo11 TOPRIM" evidence="13">
    <location>
        <begin position="179"/>
        <end position="374"/>
    </location>
</feature>
<dbReference type="PRINTS" id="PR01550">
    <property type="entry name" value="TOP6AFAMILY"/>
</dbReference>
<dbReference type="Gene3D" id="3.40.1360.10">
    <property type="match status" value="1"/>
</dbReference>
<dbReference type="InterPro" id="IPR034136">
    <property type="entry name" value="TOPRIM_Topo6A/Spo11"/>
</dbReference>
<evidence type="ECO:0000313" key="15">
    <source>
        <dbReference type="Proteomes" id="UP001473302"/>
    </source>
</evidence>
<sequence>MPHIYLDFEEEDLEEETCTTVQEQQQHILDHTTPACVAEATPINQNSTVAKSRQELISKINNHKKTRVLSLSSADAAKTLARYLSVLQMIYEAIAYKIMVTKRDMFYRDVSLFNTQSVVDISAASKGLIFGPIIIKLKNNKVLDCMSTPTNGDECNDEQGTLIPPISQVSQVQCKAKCMIVIEKEATFRYLVSIGFCQSLPESCILVTGKGYPDLSTRQFVKHFSIHYSKLPIFALMDNDPYGLDIYATYKWGARAFAFDVLNLAVKDIVLIGLTCQDRIKFEISRDCLIPMTERDKSKLSSMVRTFSLDESPGTSQLRDRGWADDIAEQLASEGHQYYIKEVNKLIKSGYKLELQSLNHSGPYGLTNYLTTKLAHI</sequence>
<evidence type="ECO:0000256" key="8">
    <source>
        <dbReference type="ARBA" id="ARBA00023029"/>
    </source>
</evidence>
<keyword evidence="6" id="KW-0479">Metal-binding</keyword>
<accession>A0ABP9YLQ8</accession>
<evidence type="ECO:0000256" key="4">
    <source>
        <dbReference type="ARBA" id="ARBA00006559"/>
    </source>
</evidence>
<dbReference type="PANTHER" id="PTHR10848:SF0">
    <property type="entry name" value="MEIOTIC RECOMBINATION PROTEIN SPO11"/>
    <property type="match status" value="1"/>
</dbReference>
<comment type="similarity">
    <text evidence="4">Belongs to the TOP6A family.</text>
</comment>
<organism evidence="14 15">
    <name type="scientific">Mucor flavus</name>
    <dbReference type="NCBI Taxonomy" id="439312"/>
    <lineage>
        <taxon>Eukaryota</taxon>
        <taxon>Fungi</taxon>
        <taxon>Fungi incertae sedis</taxon>
        <taxon>Mucoromycota</taxon>
        <taxon>Mucoromycotina</taxon>
        <taxon>Mucoromycetes</taxon>
        <taxon>Mucorales</taxon>
        <taxon>Mucorineae</taxon>
        <taxon>Mucoraceae</taxon>
        <taxon>Mucor</taxon>
    </lineage>
</organism>
<evidence type="ECO:0000256" key="11">
    <source>
        <dbReference type="ARBA" id="ARBA00023242"/>
    </source>
</evidence>
<evidence type="ECO:0000259" key="13">
    <source>
        <dbReference type="Pfam" id="PF21180"/>
    </source>
</evidence>
<evidence type="ECO:0000256" key="6">
    <source>
        <dbReference type="ARBA" id="ARBA00022723"/>
    </source>
</evidence>
<keyword evidence="15" id="KW-1185">Reference proteome</keyword>
<dbReference type="EMBL" id="BAABUK010000003">
    <property type="protein sequence ID" value="GAA5807769.1"/>
    <property type="molecule type" value="Genomic_DNA"/>
</dbReference>
<evidence type="ECO:0000256" key="5">
    <source>
        <dbReference type="ARBA" id="ARBA00012895"/>
    </source>
</evidence>
<dbReference type="SUPFAM" id="SSF56726">
    <property type="entry name" value="DNA topoisomerase IV, alpha subunit"/>
    <property type="match status" value="1"/>
</dbReference>